<dbReference type="PANTHER" id="PTHR40465">
    <property type="entry name" value="CHROMOSOME 1, WHOLE GENOME SHOTGUN SEQUENCE"/>
    <property type="match status" value="1"/>
</dbReference>
<feature type="domain" description="DUF6534" evidence="2">
    <location>
        <begin position="178"/>
        <end position="264"/>
    </location>
</feature>
<dbReference type="Pfam" id="PF20152">
    <property type="entry name" value="DUF6534"/>
    <property type="match status" value="1"/>
</dbReference>
<dbReference type="InterPro" id="IPR045339">
    <property type="entry name" value="DUF6534"/>
</dbReference>
<dbReference type="PANTHER" id="PTHR40465:SF1">
    <property type="entry name" value="DUF6534 DOMAIN-CONTAINING PROTEIN"/>
    <property type="match status" value="1"/>
</dbReference>
<dbReference type="EMBL" id="JAACJP010000060">
    <property type="protein sequence ID" value="KAF5368268.1"/>
    <property type="molecule type" value="Genomic_DNA"/>
</dbReference>
<protein>
    <recommendedName>
        <fullName evidence="2">DUF6534 domain-containing protein</fullName>
    </recommendedName>
</protein>
<organism evidence="3 4">
    <name type="scientific">Tricholomella constricta</name>
    <dbReference type="NCBI Taxonomy" id="117010"/>
    <lineage>
        <taxon>Eukaryota</taxon>
        <taxon>Fungi</taxon>
        <taxon>Dikarya</taxon>
        <taxon>Basidiomycota</taxon>
        <taxon>Agaricomycotina</taxon>
        <taxon>Agaricomycetes</taxon>
        <taxon>Agaricomycetidae</taxon>
        <taxon>Agaricales</taxon>
        <taxon>Tricholomatineae</taxon>
        <taxon>Lyophyllaceae</taxon>
        <taxon>Tricholomella</taxon>
    </lineage>
</organism>
<evidence type="ECO:0000256" key="1">
    <source>
        <dbReference type="SAM" id="Phobius"/>
    </source>
</evidence>
<name>A0A8H5GNB7_9AGAR</name>
<feature type="transmembrane region" description="Helical" evidence="1">
    <location>
        <begin position="214"/>
        <end position="233"/>
    </location>
</feature>
<keyword evidence="4" id="KW-1185">Reference proteome</keyword>
<feature type="transmembrane region" description="Helical" evidence="1">
    <location>
        <begin position="239"/>
        <end position="260"/>
    </location>
</feature>
<feature type="transmembrane region" description="Helical" evidence="1">
    <location>
        <begin position="173"/>
        <end position="193"/>
    </location>
</feature>
<dbReference type="AlphaFoldDB" id="A0A8H5GNB7"/>
<evidence type="ECO:0000259" key="2">
    <source>
        <dbReference type="Pfam" id="PF20152"/>
    </source>
</evidence>
<comment type="caution">
    <text evidence="3">The sequence shown here is derived from an EMBL/GenBank/DDBJ whole genome shotgun (WGS) entry which is preliminary data.</text>
</comment>
<dbReference type="Proteomes" id="UP000565441">
    <property type="component" value="Unassembled WGS sequence"/>
</dbReference>
<accession>A0A8H5GNB7</accession>
<dbReference type="OrthoDB" id="3262409at2759"/>
<feature type="transmembrane region" description="Helical" evidence="1">
    <location>
        <begin position="142"/>
        <end position="161"/>
    </location>
</feature>
<proteinExistence type="predicted"/>
<keyword evidence="1" id="KW-1133">Transmembrane helix</keyword>
<evidence type="ECO:0000313" key="4">
    <source>
        <dbReference type="Proteomes" id="UP000565441"/>
    </source>
</evidence>
<keyword evidence="1" id="KW-0472">Membrane</keyword>
<feature type="transmembrane region" description="Helical" evidence="1">
    <location>
        <begin position="30"/>
        <end position="48"/>
    </location>
</feature>
<sequence length="303" mass="33593">MPLKQHLPISQLISSSLHHGSTGGSFIGNLLNYALMGVLAMQVYFYTLTFQGDRLALKSLDIIQTCFSTHYFWHGLVDGWGDSSPAVASWSLGTLTPLAGSSTSPSLLLEDIKCLQTTFDVVAFIVQTFFAWRIWVLKTSRWPSIQNFLVIIILVSDVALIEGELLQKSAFTGWLSISIVCDVLITVTLVVQLRAKRNRDFKYVNHVLHRAARMAIETGGLTCLIAIAELALFASWRNVHFFALIIISGKVYSNSLLASLNSRAPTFRKDFPPEDVEVWLPHSIIKTTIPAAEAETYSTASRS</sequence>
<gene>
    <name evidence="3" type="ORF">D9615_010365</name>
</gene>
<evidence type="ECO:0000313" key="3">
    <source>
        <dbReference type="EMBL" id="KAF5368268.1"/>
    </source>
</evidence>
<keyword evidence="1" id="KW-0812">Transmembrane</keyword>
<reference evidence="3 4" key="1">
    <citation type="journal article" date="2020" name="ISME J.">
        <title>Uncovering the hidden diversity of litter-decomposition mechanisms in mushroom-forming fungi.</title>
        <authorList>
            <person name="Floudas D."/>
            <person name="Bentzer J."/>
            <person name="Ahren D."/>
            <person name="Johansson T."/>
            <person name="Persson P."/>
            <person name="Tunlid A."/>
        </authorList>
    </citation>
    <scope>NUCLEOTIDE SEQUENCE [LARGE SCALE GENOMIC DNA]</scope>
    <source>
        <strain evidence="3 4">CBS 661.87</strain>
    </source>
</reference>